<dbReference type="InterPro" id="IPR013520">
    <property type="entry name" value="Ribonucl_H"/>
</dbReference>
<dbReference type="Gene3D" id="3.30.450.20">
    <property type="entry name" value="PAS domain"/>
    <property type="match status" value="1"/>
</dbReference>
<dbReference type="SMART" id="SM00479">
    <property type="entry name" value="EXOIII"/>
    <property type="match status" value="1"/>
</dbReference>
<evidence type="ECO:0000313" key="7">
    <source>
        <dbReference type="EMBL" id="MFK7161397.1"/>
    </source>
</evidence>
<evidence type="ECO:0000259" key="6">
    <source>
        <dbReference type="SMART" id="SM00479"/>
    </source>
</evidence>
<feature type="transmembrane region" description="Helical" evidence="5">
    <location>
        <begin position="41"/>
        <end position="61"/>
    </location>
</feature>
<feature type="transmembrane region" description="Helical" evidence="5">
    <location>
        <begin position="7"/>
        <end position="29"/>
    </location>
</feature>
<organism evidence="7 8">
    <name type="scientific">Marinospirillum alkalitolerans</name>
    <dbReference type="NCBI Taxonomy" id="3123374"/>
    <lineage>
        <taxon>Bacteria</taxon>
        <taxon>Pseudomonadati</taxon>
        <taxon>Pseudomonadota</taxon>
        <taxon>Gammaproteobacteria</taxon>
        <taxon>Oceanospirillales</taxon>
        <taxon>Oceanospirillaceae</taxon>
        <taxon>Marinospirillum</taxon>
    </lineage>
</organism>
<keyword evidence="5" id="KW-1133">Transmembrane helix</keyword>
<proteinExistence type="predicted"/>
<protein>
    <recommendedName>
        <fullName evidence="1">DNA-directed DNA polymerase</fullName>
        <ecNumber evidence="1">2.7.7.7</ecNumber>
    </recommendedName>
</protein>
<dbReference type="Gene3D" id="3.30.420.10">
    <property type="entry name" value="Ribonuclease H-like superfamily/Ribonuclease H"/>
    <property type="match status" value="1"/>
</dbReference>
<dbReference type="EMBL" id="JBANFI010000005">
    <property type="protein sequence ID" value="MFK7161397.1"/>
    <property type="molecule type" value="Genomic_DNA"/>
</dbReference>
<gene>
    <name evidence="7" type="ORF">V6U78_10150</name>
</gene>
<evidence type="ECO:0000256" key="2">
    <source>
        <dbReference type="ARBA" id="ARBA00022722"/>
    </source>
</evidence>
<sequence>MPKYQRLLGLWLILTGLSFFIGLALALALDTRLSEDWLLRVTLWGSLMAPSLICLLLGWWLEWRLFGPLRRLGVLFSRWSAHPDAPTDYPPEGWLSSLQEDIQRIRLGWQQDRVALKTAHFEGAKQAARIKFELEAVIQVLQVPLLLYDQHQRLLLFNPAAEAFFQQQAGLGLGRQLKELLPASSLADALHHLPKDGSARQLLIPHQQRWYLCDVRRVLASRGEVLITLEDATEQQDEQRWRQPLASLLPALRGHAANLATAAEVFMHDSANQDLKPELITRLQQGIHQDSQALSQCIQELGQVFEKLYLHQGRLRDTWSNDLWAALCPSLKEQGIQLTPIGIPLWLKADTPSLLALLHQLMRLLHASDLSRSADYEVEMQLGNQRVYLDLIWQGEALSLDQLNRWAEVTLHDDPLAPRLGDLLRRHSSDWWSLQDTQRAGHARLRLPLPSASRVYPPSQISPPRPEFHDFSIADLPAPQANLAACPLNQLNLLVFDTETTGLDLRGQDRVISLGACRILNGRLLAQESFDQKINPERPIPASSTQIHGLTDADVAQSPPMAVVLPRFMDYIGDAVLVAHNAAFDLLALETAATALHLQIQRPVLDTLLLSRALDPDQEQHSLDALAERYGLRFPPGTRHTALGDARVTAELLLLFLPRLEARGIITLAQALALQNSVQQQVAP</sequence>
<keyword evidence="2" id="KW-0540">Nuclease</keyword>
<keyword evidence="3 7" id="KW-0269">Exonuclease</keyword>
<dbReference type="GO" id="GO:0004527">
    <property type="term" value="F:exonuclease activity"/>
    <property type="evidence" value="ECO:0007669"/>
    <property type="project" value="UniProtKB-KW"/>
</dbReference>
<dbReference type="CDD" id="cd06127">
    <property type="entry name" value="DEDDh"/>
    <property type="match status" value="1"/>
</dbReference>
<dbReference type="InterPro" id="IPR036397">
    <property type="entry name" value="RNaseH_sf"/>
</dbReference>
<dbReference type="PANTHER" id="PTHR30231">
    <property type="entry name" value="DNA POLYMERASE III SUBUNIT EPSILON"/>
    <property type="match status" value="1"/>
</dbReference>
<dbReference type="InterPro" id="IPR012337">
    <property type="entry name" value="RNaseH-like_sf"/>
</dbReference>
<dbReference type="Pfam" id="PF00929">
    <property type="entry name" value="RNase_T"/>
    <property type="match status" value="1"/>
</dbReference>
<evidence type="ECO:0000313" key="8">
    <source>
        <dbReference type="Proteomes" id="UP001621714"/>
    </source>
</evidence>
<dbReference type="PANTHER" id="PTHR30231:SF41">
    <property type="entry name" value="DNA POLYMERASE III SUBUNIT EPSILON"/>
    <property type="match status" value="1"/>
</dbReference>
<keyword evidence="3 7" id="KW-0378">Hydrolase</keyword>
<dbReference type="SUPFAM" id="SSF55785">
    <property type="entry name" value="PYP-like sensor domain (PAS domain)"/>
    <property type="match status" value="1"/>
</dbReference>
<evidence type="ECO:0000256" key="3">
    <source>
        <dbReference type="ARBA" id="ARBA00022839"/>
    </source>
</evidence>
<keyword evidence="8" id="KW-1185">Reference proteome</keyword>
<dbReference type="InterPro" id="IPR006054">
    <property type="entry name" value="DnaQ"/>
</dbReference>
<evidence type="ECO:0000256" key="5">
    <source>
        <dbReference type="SAM" id="Phobius"/>
    </source>
</evidence>
<feature type="domain" description="Exonuclease" evidence="6">
    <location>
        <begin position="492"/>
        <end position="662"/>
    </location>
</feature>
<dbReference type="Proteomes" id="UP001621714">
    <property type="component" value="Unassembled WGS sequence"/>
</dbReference>
<dbReference type="EC" id="2.7.7.7" evidence="1"/>
<comment type="caution">
    <text evidence="7">The sequence shown here is derived from an EMBL/GenBank/DDBJ whole genome shotgun (WGS) entry which is preliminary data.</text>
</comment>
<evidence type="ECO:0000256" key="4">
    <source>
        <dbReference type="ARBA" id="ARBA00049244"/>
    </source>
</evidence>
<dbReference type="NCBIfam" id="TIGR00573">
    <property type="entry name" value="dnaq"/>
    <property type="match status" value="1"/>
</dbReference>
<dbReference type="RefSeq" id="WP_405340122.1">
    <property type="nucleotide sequence ID" value="NZ_JBANFI010000005.1"/>
</dbReference>
<reference evidence="7 8" key="1">
    <citation type="submission" date="2024-02" db="EMBL/GenBank/DDBJ databases">
        <title>Marinospirillum sp. MEB 164 isolated from Lonar lake sediment.</title>
        <authorList>
            <person name="Joshi A."/>
            <person name="Thite S."/>
        </authorList>
    </citation>
    <scope>NUCLEOTIDE SEQUENCE [LARGE SCALE GENOMIC DNA]</scope>
    <source>
        <strain evidence="7 8">MEB164</strain>
    </source>
</reference>
<evidence type="ECO:0000256" key="1">
    <source>
        <dbReference type="ARBA" id="ARBA00012417"/>
    </source>
</evidence>
<keyword evidence="5" id="KW-0812">Transmembrane</keyword>
<keyword evidence="5" id="KW-0472">Membrane</keyword>
<accession>A0ABW8Q1A8</accession>
<name>A0ABW8Q1A8_9GAMM</name>
<comment type="catalytic activity">
    <reaction evidence="4">
        <text>DNA(n) + a 2'-deoxyribonucleoside 5'-triphosphate = DNA(n+1) + diphosphate</text>
        <dbReference type="Rhea" id="RHEA:22508"/>
        <dbReference type="Rhea" id="RHEA-COMP:17339"/>
        <dbReference type="Rhea" id="RHEA-COMP:17340"/>
        <dbReference type="ChEBI" id="CHEBI:33019"/>
        <dbReference type="ChEBI" id="CHEBI:61560"/>
        <dbReference type="ChEBI" id="CHEBI:173112"/>
        <dbReference type="EC" id="2.7.7.7"/>
    </reaction>
</comment>
<dbReference type="SUPFAM" id="SSF53098">
    <property type="entry name" value="Ribonuclease H-like"/>
    <property type="match status" value="1"/>
</dbReference>
<dbReference type="InterPro" id="IPR035965">
    <property type="entry name" value="PAS-like_dom_sf"/>
</dbReference>